<dbReference type="VEuPathDB" id="VectorBase:LDEU001006"/>
<feature type="compositionally biased region" description="Low complexity" evidence="2">
    <location>
        <begin position="537"/>
        <end position="550"/>
    </location>
</feature>
<gene>
    <name evidence="4" type="ORF">B4U80_10983</name>
</gene>
<feature type="compositionally biased region" description="Acidic residues" evidence="2">
    <location>
        <begin position="420"/>
        <end position="434"/>
    </location>
</feature>
<feature type="domain" description="ZP" evidence="3">
    <location>
        <begin position="1"/>
        <end position="252"/>
    </location>
</feature>
<organism evidence="4 5">
    <name type="scientific">Leptotrombidium deliense</name>
    <dbReference type="NCBI Taxonomy" id="299467"/>
    <lineage>
        <taxon>Eukaryota</taxon>
        <taxon>Metazoa</taxon>
        <taxon>Ecdysozoa</taxon>
        <taxon>Arthropoda</taxon>
        <taxon>Chelicerata</taxon>
        <taxon>Arachnida</taxon>
        <taxon>Acari</taxon>
        <taxon>Acariformes</taxon>
        <taxon>Trombidiformes</taxon>
        <taxon>Prostigmata</taxon>
        <taxon>Anystina</taxon>
        <taxon>Parasitengona</taxon>
        <taxon>Trombiculoidea</taxon>
        <taxon>Trombiculidae</taxon>
        <taxon>Leptotrombidium</taxon>
    </lineage>
</organism>
<feature type="compositionally biased region" description="Basic and acidic residues" evidence="2">
    <location>
        <begin position="489"/>
        <end position="498"/>
    </location>
</feature>
<dbReference type="OrthoDB" id="10068552at2759"/>
<feature type="compositionally biased region" description="Acidic residues" evidence="2">
    <location>
        <begin position="267"/>
        <end position="303"/>
    </location>
</feature>
<feature type="compositionally biased region" description="Basic residues" evidence="2">
    <location>
        <begin position="553"/>
        <end position="562"/>
    </location>
</feature>
<feature type="compositionally biased region" description="Acidic residues" evidence="2">
    <location>
        <begin position="343"/>
        <end position="369"/>
    </location>
</feature>
<evidence type="ECO:0000256" key="1">
    <source>
        <dbReference type="ARBA" id="ARBA00023157"/>
    </source>
</evidence>
<feature type="compositionally biased region" description="Acidic residues" evidence="2">
    <location>
        <begin position="318"/>
        <end position="328"/>
    </location>
</feature>
<accession>A0A443SU50</accession>
<protein>
    <submittedName>
        <fullName evidence="4">Zona pellucida-like domain containing protein 11</fullName>
    </submittedName>
</protein>
<dbReference type="SMART" id="SM00241">
    <property type="entry name" value="ZP"/>
    <property type="match status" value="1"/>
</dbReference>
<dbReference type="EMBL" id="NCKV01000293">
    <property type="protein sequence ID" value="RWS31030.1"/>
    <property type="molecule type" value="Genomic_DNA"/>
</dbReference>
<evidence type="ECO:0000313" key="4">
    <source>
        <dbReference type="EMBL" id="RWS31030.1"/>
    </source>
</evidence>
<feature type="compositionally biased region" description="Basic and acidic residues" evidence="2">
    <location>
        <begin position="304"/>
        <end position="317"/>
    </location>
</feature>
<dbReference type="Pfam" id="PF00100">
    <property type="entry name" value="Zona_pellucida"/>
    <property type="match status" value="1"/>
</dbReference>
<evidence type="ECO:0000259" key="3">
    <source>
        <dbReference type="PROSITE" id="PS51034"/>
    </source>
</evidence>
<dbReference type="PANTHER" id="PTHR46560">
    <property type="entry name" value="CYPHER, ISOFORM B"/>
    <property type="match status" value="1"/>
</dbReference>
<feature type="region of interest" description="Disordered" evidence="2">
    <location>
        <begin position="249"/>
        <end position="598"/>
    </location>
</feature>
<comment type="caution">
    <text evidence="4">The sequence shown here is derived from an EMBL/GenBank/DDBJ whole genome shotgun (WGS) entry which is preliminary data.</text>
</comment>
<feature type="compositionally biased region" description="Basic and acidic residues" evidence="2">
    <location>
        <begin position="563"/>
        <end position="577"/>
    </location>
</feature>
<feature type="compositionally biased region" description="Low complexity" evidence="2">
    <location>
        <begin position="474"/>
        <end position="488"/>
    </location>
</feature>
<keyword evidence="1" id="KW-1015">Disulfide bond</keyword>
<proteinExistence type="predicted"/>
<dbReference type="InterPro" id="IPR042235">
    <property type="entry name" value="ZP-C_dom"/>
</dbReference>
<dbReference type="Gene3D" id="2.60.40.4100">
    <property type="entry name" value="Zona pellucida, ZP-C domain"/>
    <property type="match status" value="1"/>
</dbReference>
<reference evidence="4 5" key="1">
    <citation type="journal article" date="2018" name="Gigascience">
        <title>Genomes of trombidid mites reveal novel predicted allergens and laterally-transferred genes associated with secondary metabolism.</title>
        <authorList>
            <person name="Dong X."/>
            <person name="Chaisiri K."/>
            <person name="Xia D."/>
            <person name="Armstrong S.D."/>
            <person name="Fang Y."/>
            <person name="Donnelly M.J."/>
            <person name="Kadowaki T."/>
            <person name="McGarry J.W."/>
            <person name="Darby A.C."/>
            <person name="Makepeace B.L."/>
        </authorList>
    </citation>
    <scope>NUCLEOTIDE SEQUENCE [LARGE SCALE GENOMIC DNA]</scope>
    <source>
        <strain evidence="4">UoL-UT</strain>
    </source>
</reference>
<dbReference type="Proteomes" id="UP000288716">
    <property type="component" value="Unassembled WGS sequence"/>
</dbReference>
<keyword evidence="5" id="KW-1185">Reference proteome</keyword>
<feature type="compositionally biased region" description="Acidic residues" evidence="2">
    <location>
        <begin position="388"/>
        <end position="399"/>
    </location>
</feature>
<feature type="compositionally biased region" description="Low complexity" evidence="2">
    <location>
        <begin position="513"/>
        <end position="524"/>
    </location>
</feature>
<evidence type="ECO:0000256" key="2">
    <source>
        <dbReference type="SAM" id="MobiDB-lite"/>
    </source>
</evidence>
<dbReference type="PROSITE" id="PS51034">
    <property type="entry name" value="ZP_2"/>
    <property type="match status" value="1"/>
</dbReference>
<dbReference type="STRING" id="299467.A0A443SU50"/>
<dbReference type="PANTHER" id="PTHR46560:SF5">
    <property type="entry name" value="CYPHER, ISOFORM B"/>
    <property type="match status" value="1"/>
</dbReference>
<dbReference type="InterPro" id="IPR001507">
    <property type="entry name" value="ZP_dom"/>
</dbReference>
<name>A0A443SU50_9ACAR</name>
<evidence type="ECO:0000313" key="5">
    <source>
        <dbReference type="Proteomes" id="UP000288716"/>
    </source>
</evidence>
<sequence>MVAKIKFDEKIETKIRRKVENSLETKYDFAIPVDGCGTMRSDTDTAKGFENIIIFQNDPVYQEVWDSARLLSCRYIMPKEELLTEKRVVFKPFLVEGLDIIKVPMQSFVGDAHKVDCWMDIKKGKYPELTVIDGPVRVGENLTLIIAIKDTRKNTDIRVKDCYAFDNADNAEKNDNPLLKLSGEDGCPLKEKLMDVWRRTKKPIDEREASLVAYTTITAFKFPQHTNVHLTCNVELCKEECADRCEKEPKELIPGDGGGEGEKPDEEKPDEEKPDEDKPDEDKPDEDKPDEDKPDEDKPDEEEKPDKKPDEDTTEGDKPDEEGDDEDKDEKKDDVTTAGDTGDTTDEDKNEDDKDDGGEKDDTTEEDKDEGTSEGNTNGKESTTEASKEEDDDKEEDNESGNGDSPDTKPDTKPSKPPTDEEAETLEDDDDENDISTTTTAKPPIKSVSGTKTKQKRKNEVKAPVKSAMKKKSSSSAVRPSTSPSSSSRDSKKVKDSIISRPPAFKPRPSRKAAAAVADTLAFAPKLEKRILENKNTSTTTRKPSITTTTLRQHFKSTTPKKLKPESSKIIKLESPKPSKNTTSKPAKVIATQKPKSRALRPVLKKENPKAAIRKNKTEEFSRLTITVTKNN</sequence>
<dbReference type="AlphaFoldDB" id="A0A443SU50"/>
<dbReference type="InterPro" id="IPR055355">
    <property type="entry name" value="ZP-C"/>
</dbReference>